<reference evidence="2 3" key="2">
    <citation type="journal article" date="2014" name="Proc. Natl. Acad. Sci. U.S.A.">
        <title>Trajectory and genomic determinants of fungal-pathogen speciation and host adaptation.</title>
        <authorList>
            <person name="Hu X."/>
            <person name="Xiao G."/>
            <person name="Zheng P."/>
            <person name="Shang Y."/>
            <person name="Su Y."/>
            <person name="Zhang X."/>
            <person name="Liu X."/>
            <person name="Zhan S."/>
            <person name="St Leger R.J."/>
            <person name="Wang C."/>
        </authorList>
    </citation>
    <scope>GENOME REANNOTATION</scope>
    <source>
        <strain evidence="3">ARSEF 23 / ATCC MYA-3075</strain>
    </source>
</reference>
<proteinExistence type="predicted"/>
<evidence type="ECO:0000313" key="3">
    <source>
        <dbReference type="Proteomes" id="UP000002498"/>
    </source>
</evidence>
<name>A0A0B2XIQ3_METRA</name>
<dbReference type="KEGG" id="maj:MAA_10660"/>
<dbReference type="GeneID" id="19264944"/>
<dbReference type="GO" id="GO:0016740">
    <property type="term" value="F:transferase activity"/>
    <property type="evidence" value="ECO:0007669"/>
    <property type="project" value="UniProtKB-KW"/>
</dbReference>
<dbReference type="HOGENOM" id="CLU_1245654_0_0_1"/>
<dbReference type="AlphaFoldDB" id="A0A0B2XIQ3"/>
<evidence type="ECO:0000313" key="2">
    <source>
        <dbReference type="EMBL" id="KHO11716.1"/>
    </source>
</evidence>
<evidence type="ECO:0000256" key="1">
    <source>
        <dbReference type="SAM" id="MobiDB-lite"/>
    </source>
</evidence>
<keyword evidence="3" id="KW-1185">Reference proteome</keyword>
<dbReference type="EMBL" id="ADNJ02000001">
    <property type="protein sequence ID" value="KHO11716.1"/>
    <property type="molecule type" value="Genomic_DNA"/>
</dbReference>
<dbReference type="RefSeq" id="XP_011410680.1">
    <property type="nucleotide sequence ID" value="XM_011412378.1"/>
</dbReference>
<gene>
    <name evidence="2" type="ORF">MAA_10660</name>
</gene>
<sequence>MPEHSSPRNRDGEDDAATQARNRQMPVVNKTENCGPRGRTNIQLKANHVAAASPDVEPTRRSTINGVYDVHHRLTANHAPRKDLLEAYGTAVIVFACRVSQVVVRCVAIRRPSTSMKRNEAFSYASMLVASHDNAMDGSLFVGDRGIMDTLFNKPMSVVPENKAVHWAASWFRLSHLLQLAAMTFVAAQKGWDGVFLPGGSRRHSVGRPFYTARTITGSGLA</sequence>
<protein>
    <submittedName>
        <fullName evidence="2">GNAT family acetyltransferase</fullName>
    </submittedName>
</protein>
<feature type="compositionally biased region" description="Basic and acidic residues" evidence="1">
    <location>
        <begin position="1"/>
        <end position="11"/>
    </location>
</feature>
<feature type="region of interest" description="Disordered" evidence="1">
    <location>
        <begin position="1"/>
        <end position="24"/>
    </location>
</feature>
<comment type="caution">
    <text evidence="2">The sequence shown here is derived from an EMBL/GenBank/DDBJ whole genome shotgun (WGS) entry which is preliminary data.</text>
</comment>
<accession>A0A0B2XIQ3</accession>
<reference evidence="2 3" key="1">
    <citation type="journal article" date="2011" name="PLoS Genet.">
        <title>Genome sequencing and comparative transcriptomics of the model entomopathogenic fungi Metarhizium anisopliae and M. acridum.</title>
        <authorList>
            <person name="Gao Q."/>
            <person name="Jin K."/>
            <person name="Ying S.H."/>
            <person name="Zhang Y."/>
            <person name="Xiao G."/>
            <person name="Shang Y."/>
            <person name="Duan Z."/>
            <person name="Hu X."/>
            <person name="Xie X.Q."/>
            <person name="Zhou G."/>
            <person name="Peng G."/>
            <person name="Luo Z."/>
            <person name="Huang W."/>
            <person name="Wang B."/>
            <person name="Fang W."/>
            <person name="Wang S."/>
            <person name="Zhong Y."/>
            <person name="Ma L.J."/>
            <person name="St Leger R.J."/>
            <person name="Zhao G.P."/>
            <person name="Pei Y."/>
            <person name="Feng M.G."/>
            <person name="Xia Y."/>
            <person name="Wang C."/>
        </authorList>
    </citation>
    <scope>NUCLEOTIDE SEQUENCE [LARGE SCALE GENOMIC DNA]</scope>
    <source>
        <strain evidence="3">ARSEF 23 / ATCC MYA-3075</strain>
    </source>
</reference>
<dbReference type="Proteomes" id="UP000002498">
    <property type="component" value="Unassembled WGS sequence"/>
</dbReference>
<organism evidence="2 3">
    <name type="scientific">Metarhizium robertsii (strain ARSEF 23 / ATCC MYA-3075)</name>
    <name type="common">Metarhizium anisopliae (strain ARSEF 23)</name>
    <dbReference type="NCBI Taxonomy" id="655844"/>
    <lineage>
        <taxon>Eukaryota</taxon>
        <taxon>Fungi</taxon>
        <taxon>Dikarya</taxon>
        <taxon>Ascomycota</taxon>
        <taxon>Pezizomycotina</taxon>
        <taxon>Sordariomycetes</taxon>
        <taxon>Hypocreomycetidae</taxon>
        <taxon>Hypocreales</taxon>
        <taxon>Clavicipitaceae</taxon>
        <taxon>Metarhizium</taxon>
    </lineage>
</organism>
<dbReference type="OrthoDB" id="3527261at2759"/>